<evidence type="ECO:0000313" key="1">
    <source>
        <dbReference type="EMBL" id="RSB24436.1"/>
    </source>
</evidence>
<reference evidence="1 2" key="1">
    <citation type="submission" date="2018-10" db="EMBL/GenBank/DDBJ databases">
        <title>Transmission dynamics of multidrug resistant bacteria on intensive care unit surfaces.</title>
        <authorList>
            <person name="D'Souza A.W."/>
            <person name="Potter R.F."/>
            <person name="Wallace M."/>
            <person name="Shupe A."/>
            <person name="Patel S."/>
            <person name="Sun S."/>
            <person name="Gul D."/>
            <person name="Kwon J.H."/>
            <person name="Andleeb S."/>
            <person name="Burnham C.-A.D."/>
            <person name="Dantas G."/>
        </authorList>
    </citation>
    <scope>NUCLEOTIDE SEQUENCE [LARGE SCALE GENOMIC DNA]</scope>
    <source>
        <strain evidence="1 2">EC_073</strain>
    </source>
</reference>
<dbReference type="Gene3D" id="2.60.40.3970">
    <property type="match status" value="1"/>
</dbReference>
<protein>
    <submittedName>
        <fullName evidence="1">Fimbrial protein</fullName>
    </submittedName>
</protein>
<comment type="caution">
    <text evidence="1">The sequence shown here is derived from an EMBL/GenBank/DDBJ whole genome shotgun (WGS) entry which is preliminary data.</text>
</comment>
<dbReference type="Gene3D" id="2.60.40.10">
    <property type="entry name" value="Immunoglobulins"/>
    <property type="match status" value="1"/>
</dbReference>
<dbReference type="EMBL" id="RHWT01000063">
    <property type="protein sequence ID" value="RSB24436.1"/>
    <property type="molecule type" value="Genomic_DNA"/>
</dbReference>
<dbReference type="InterPro" id="IPR013783">
    <property type="entry name" value="Ig-like_fold"/>
</dbReference>
<organism evidence="1 2">
    <name type="scientific">Enterobacter cloacae</name>
    <dbReference type="NCBI Taxonomy" id="550"/>
    <lineage>
        <taxon>Bacteria</taxon>
        <taxon>Pseudomonadati</taxon>
        <taxon>Pseudomonadota</taxon>
        <taxon>Gammaproteobacteria</taxon>
        <taxon>Enterobacterales</taxon>
        <taxon>Enterobacteriaceae</taxon>
        <taxon>Enterobacter</taxon>
        <taxon>Enterobacter cloacae complex</taxon>
    </lineage>
</organism>
<accession>A0A3R9A066</accession>
<name>A0A3R9A066_ENTCL</name>
<dbReference type="RefSeq" id="WP_125366699.1">
    <property type="nucleotide sequence ID" value="NZ_JADILH010000027.1"/>
</dbReference>
<dbReference type="AlphaFoldDB" id="A0A3R9A066"/>
<gene>
    <name evidence="1" type="ORF">EGK68_24735</name>
</gene>
<dbReference type="Proteomes" id="UP000275321">
    <property type="component" value="Unassembled WGS sequence"/>
</dbReference>
<sequence>MEFRVFRLTFAAISAFFMQIGSTSGAMFVYPMEVPVGLKGASQIKVISQDNDVQFIKVSLKQIFQPGTAQENEKASDASSAAGLIITPQKIALSPASERVVRLVSVLPPKKETTWRAYFKSVNEESFITPRGDLKRNTATASIGVNVVWGVLIHVAPEEVQPSLTFIDGNGKILNNGTIRIPVKEVGSCKKSGQCQWIKVSATIYPDTEVSLPGIKFSHDKEYRIKYVNWITGKTEEISLSR</sequence>
<proteinExistence type="predicted"/>
<evidence type="ECO:0000313" key="2">
    <source>
        <dbReference type="Proteomes" id="UP000275321"/>
    </source>
</evidence>